<organism evidence="2 3">
    <name type="scientific">Colletotrichum musicola</name>
    <dbReference type="NCBI Taxonomy" id="2175873"/>
    <lineage>
        <taxon>Eukaryota</taxon>
        <taxon>Fungi</taxon>
        <taxon>Dikarya</taxon>
        <taxon>Ascomycota</taxon>
        <taxon>Pezizomycotina</taxon>
        <taxon>Sordariomycetes</taxon>
        <taxon>Hypocreomycetidae</taxon>
        <taxon>Glomerellales</taxon>
        <taxon>Glomerellaceae</taxon>
        <taxon>Colletotrichum</taxon>
        <taxon>Colletotrichum orchidearum species complex</taxon>
    </lineage>
</organism>
<comment type="caution">
    <text evidence="2">The sequence shown here is derived from an EMBL/GenBank/DDBJ whole genome shotgun (WGS) entry which is preliminary data.</text>
</comment>
<evidence type="ECO:0000313" key="3">
    <source>
        <dbReference type="Proteomes" id="UP000639643"/>
    </source>
</evidence>
<accession>A0A8H6KXE9</accession>
<gene>
    <name evidence="2" type="ORF">CMUS01_04273</name>
</gene>
<dbReference type="Proteomes" id="UP000639643">
    <property type="component" value="Unassembled WGS sequence"/>
</dbReference>
<feature type="region of interest" description="Disordered" evidence="1">
    <location>
        <begin position="66"/>
        <end position="115"/>
    </location>
</feature>
<reference evidence="2" key="1">
    <citation type="journal article" date="2020" name="Phytopathology">
        <title>Genome Sequence Resources of Colletotrichum truncatum, C. plurivorum, C. musicola, and C. sojae: Four Species Pathogenic to Soybean (Glycine max).</title>
        <authorList>
            <person name="Rogerio F."/>
            <person name="Boufleur T.R."/>
            <person name="Ciampi-Guillardi M."/>
            <person name="Sukno S.A."/>
            <person name="Thon M.R."/>
            <person name="Massola Junior N.S."/>
            <person name="Baroncelli R."/>
        </authorList>
    </citation>
    <scope>NUCLEOTIDE SEQUENCE</scope>
    <source>
        <strain evidence="2">LFN0074</strain>
    </source>
</reference>
<dbReference type="EMBL" id="WIGM01000114">
    <property type="protein sequence ID" value="KAF6839335.1"/>
    <property type="molecule type" value="Genomic_DNA"/>
</dbReference>
<proteinExistence type="predicted"/>
<keyword evidence="3" id="KW-1185">Reference proteome</keyword>
<dbReference type="AlphaFoldDB" id="A0A8H6KXE9"/>
<evidence type="ECO:0000313" key="2">
    <source>
        <dbReference type="EMBL" id="KAF6839335.1"/>
    </source>
</evidence>
<sequence>MCSSQWTNATEEMRICVQRSLVSLAGPSPLFDSFRGGIPFDRPGSPGIVKPERPCSWLAAAPAGPQSMPAGGIWSGPETTCDERRTPPPSDGRAIFSQHRGPARASTGPVQSFAD</sequence>
<protein>
    <submittedName>
        <fullName evidence="2">Uncharacterized protein</fullName>
    </submittedName>
</protein>
<name>A0A8H6KXE9_9PEZI</name>
<evidence type="ECO:0000256" key="1">
    <source>
        <dbReference type="SAM" id="MobiDB-lite"/>
    </source>
</evidence>